<evidence type="ECO:0000256" key="1">
    <source>
        <dbReference type="SAM" id="MobiDB-lite"/>
    </source>
</evidence>
<feature type="compositionally biased region" description="Basic and acidic residues" evidence="1">
    <location>
        <begin position="11"/>
        <end position="23"/>
    </location>
</feature>
<organism evidence="2 3">
    <name type="scientific">Brevibacillus laterosporus</name>
    <name type="common">Bacillus laterosporus</name>
    <dbReference type="NCBI Taxonomy" id="1465"/>
    <lineage>
        <taxon>Bacteria</taxon>
        <taxon>Bacillati</taxon>
        <taxon>Bacillota</taxon>
        <taxon>Bacilli</taxon>
        <taxon>Bacillales</taxon>
        <taxon>Paenibacillaceae</taxon>
        <taxon>Brevibacillus</taxon>
    </lineage>
</organism>
<dbReference type="Proteomes" id="UP000319432">
    <property type="component" value="Chromosome"/>
</dbReference>
<dbReference type="EMBL" id="CP033464">
    <property type="protein sequence ID" value="QDX95321.1"/>
    <property type="molecule type" value="Genomic_DNA"/>
</dbReference>
<gene>
    <name evidence="2" type="ORF">EEL30_25340</name>
</gene>
<evidence type="ECO:0000313" key="2">
    <source>
        <dbReference type="EMBL" id="QDX95321.1"/>
    </source>
</evidence>
<proteinExistence type="predicted"/>
<keyword evidence="3" id="KW-1185">Reference proteome</keyword>
<evidence type="ECO:0000313" key="3">
    <source>
        <dbReference type="Proteomes" id="UP000319432"/>
    </source>
</evidence>
<accession>A0A502IIX3</accession>
<sequence>MAKLKGQTSEETTKKAESKKQSVEAEALNLNTTAQENKRTRQEWIESAPLLQAERFEVAGALHAFANHQVMNEQQVRQYVSTFRGGK</sequence>
<feature type="region of interest" description="Disordered" evidence="1">
    <location>
        <begin position="1"/>
        <end position="41"/>
    </location>
</feature>
<dbReference type="OrthoDB" id="2625749at2"/>
<dbReference type="AlphaFoldDB" id="A0A502IIX3"/>
<name>A0A502IIX3_BRELA</name>
<reference evidence="2 3" key="1">
    <citation type="submission" date="2018-11" db="EMBL/GenBank/DDBJ databases">
        <title>Phylogenetic determinants of toxin gene distribution in genomes of Brevibacillus laterosporus.</title>
        <authorList>
            <person name="Glare T.R."/>
            <person name="Durrant A."/>
            <person name="Berry C."/>
            <person name="Palma L."/>
            <person name="Ormskirk M."/>
            <person name="Cox M.O."/>
        </authorList>
    </citation>
    <scope>NUCLEOTIDE SEQUENCE [LARGE SCALE GENOMIC DNA]</scope>
    <source>
        <strain evidence="2 3">1821L</strain>
    </source>
</reference>
<protein>
    <submittedName>
        <fullName evidence="2">Uncharacterized protein</fullName>
    </submittedName>
</protein>